<name>A0ABQ2UJB6_9PSEU</name>
<dbReference type="InterPro" id="IPR009100">
    <property type="entry name" value="AcylCoA_DH/oxidase_NM_dom_sf"/>
</dbReference>
<dbReference type="Pfam" id="PF02770">
    <property type="entry name" value="Acyl-CoA_dh_M"/>
    <property type="match status" value="1"/>
</dbReference>
<evidence type="ECO:0000256" key="3">
    <source>
        <dbReference type="ARBA" id="ARBA00022630"/>
    </source>
</evidence>
<protein>
    <recommendedName>
        <fullName evidence="11">Acyl-CoA dehydrogenase</fullName>
    </recommendedName>
</protein>
<evidence type="ECO:0000313" key="10">
    <source>
        <dbReference type="Proteomes" id="UP000649573"/>
    </source>
</evidence>
<feature type="domain" description="Acyl-CoA oxidase/dehydrogenase middle" evidence="8">
    <location>
        <begin position="132"/>
        <end position="221"/>
    </location>
</feature>
<proteinExistence type="inferred from homology"/>
<dbReference type="InterPro" id="IPR009075">
    <property type="entry name" value="AcylCo_DH/oxidase_C"/>
</dbReference>
<dbReference type="EMBL" id="BMRE01000013">
    <property type="protein sequence ID" value="GGU39863.1"/>
    <property type="molecule type" value="Genomic_DNA"/>
</dbReference>
<dbReference type="PANTHER" id="PTHR48083:SF2">
    <property type="entry name" value="MEDIUM-CHAIN SPECIFIC ACYL-COA DEHYDROGENASE, MITOCHONDRIAL"/>
    <property type="match status" value="1"/>
</dbReference>
<dbReference type="InterPro" id="IPR006091">
    <property type="entry name" value="Acyl-CoA_Oxase/DH_mid-dom"/>
</dbReference>
<gene>
    <name evidence="9" type="ORF">GCM10010178_35290</name>
</gene>
<accession>A0ABQ2UJB6</accession>
<evidence type="ECO:0000256" key="5">
    <source>
        <dbReference type="ARBA" id="ARBA00023002"/>
    </source>
</evidence>
<dbReference type="Gene3D" id="1.10.540.10">
    <property type="entry name" value="Acyl-CoA dehydrogenase/oxidase, N-terminal domain"/>
    <property type="match status" value="1"/>
</dbReference>
<dbReference type="SUPFAM" id="SSF47203">
    <property type="entry name" value="Acyl-CoA dehydrogenase C-terminal domain-like"/>
    <property type="match status" value="1"/>
</dbReference>
<evidence type="ECO:0000259" key="8">
    <source>
        <dbReference type="Pfam" id="PF02770"/>
    </source>
</evidence>
<dbReference type="SUPFAM" id="SSF56645">
    <property type="entry name" value="Acyl-CoA dehydrogenase NM domain-like"/>
    <property type="match status" value="1"/>
</dbReference>
<sequence>MNRGEAITTWLKPLRPVLDPGSQIDWTRLTTLAEALDRTLVTYPVGPDLPAGVERSDRLRAIRQDLADHGHIDTTDAPALFQVLAQFVCGYRDIDLRDATGLGHGSLIARHGSPQARQRWIARLLGGELAGIAVTEPHGGSRLAETRTRAVAGSDGTWLVTGRKTWISRLTEAAVFVLFFRAPNGRLTAAVVDATEPGLHRQPIPPTGLAGWTWGVLDLDAVQVRQEDVLHGDGMVLLREHFARYRPLVTATALGGAAAVFDTVTRRLSGRQAAGELSRLRDSALITLGRTHTQLATALLGAALASHLAEAGDANAELWGAATKAHGIDTANAAAAELALLLGASGFRADCHTAKTRRDLSGLLYADGIHDSLYRAAGKHHTAREATALPAPRSRLESVPMTA</sequence>
<keyword evidence="10" id="KW-1185">Reference proteome</keyword>
<comment type="caution">
    <text evidence="9">The sequence shown here is derived from an EMBL/GenBank/DDBJ whole genome shotgun (WGS) entry which is preliminary data.</text>
</comment>
<evidence type="ECO:0000256" key="4">
    <source>
        <dbReference type="ARBA" id="ARBA00022827"/>
    </source>
</evidence>
<organism evidence="9 10">
    <name type="scientific">Lentzea flava</name>
    <dbReference type="NCBI Taxonomy" id="103732"/>
    <lineage>
        <taxon>Bacteria</taxon>
        <taxon>Bacillati</taxon>
        <taxon>Actinomycetota</taxon>
        <taxon>Actinomycetes</taxon>
        <taxon>Pseudonocardiales</taxon>
        <taxon>Pseudonocardiaceae</taxon>
        <taxon>Lentzea</taxon>
    </lineage>
</organism>
<dbReference type="InterPro" id="IPR037069">
    <property type="entry name" value="AcylCoA_DH/ox_N_sf"/>
</dbReference>
<feature type="domain" description="Acyl-CoA dehydrogenase/oxidase C-terminal" evidence="7">
    <location>
        <begin position="232"/>
        <end position="368"/>
    </location>
</feature>
<reference evidence="10" key="1">
    <citation type="journal article" date="2019" name="Int. J. Syst. Evol. Microbiol.">
        <title>The Global Catalogue of Microorganisms (GCM) 10K type strain sequencing project: providing services to taxonomists for standard genome sequencing and annotation.</title>
        <authorList>
            <consortium name="The Broad Institute Genomics Platform"/>
            <consortium name="The Broad Institute Genome Sequencing Center for Infectious Disease"/>
            <person name="Wu L."/>
            <person name="Ma J."/>
        </authorList>
    </citation>
    <scope>NUCLEOTIDE SEQUENCE [LARGE SCALE GENOMIC DNA]</scope>
    <source>
        <strain evidence="10">JCM 3296</strain>
    </source>
</reference>
<evidence type="ECO:0000259" key="7">
    <source>
        <dbReference type="Pfam" id="PF00441"/>
    </source>
</evidence>
<dbReference type="Pfam" id="PF00441">
    <property type="entry name" value="Acyl-CoA_dh_1"/>
    <property type="match status" value="1"/>
</dbReference>
<dbReference type="InterPro" id="IPR050741">
    <property type="entry name" value="Acyl-CoA_dehydrogenase"/>
</dbReference>
<dbReference type="Gene3D" id="1.20.140.10">
    <property type="entry name" value="Butyryl-CoA Dehydrogenase, subunit A, domain 3"/>
    <property type="match status" value="1"/>
</dbReference>
<keyword evidence="3 6" id="KW-0285">Flavoprotein</keyword>
<dbReference type="InterPro" id="IPR046373">
    <property type="entry name" value="Acyl-CoA_Oxase/DH_mid-dom_sf"/>
</dbReference>
<dbReference type="Proteomes" id="UP000649573">
    <property type="component" value="Unassembled WGS sequence"/>
</dbReference>
<evidence type="ECO:0008006" key="11">
    <source>
        <dbReference type="Google" id="ProtNLM"/>
    </source>
</evidence>
<evidence type="ECO:0000313" key="9">
    <source>
        <dbReference type="EMBL" id="GGU39863.1"/>
    </source>
</evidence>
<dbReference type="InterPro" id="IPR036250">
    <property type="entry name" value="AcylCo_DH-like_C"/>
</dbReference>
<evidence type="ECO:0000256" key="2">
    <source>
        <dbReference type="ARBA" id="ARBA00009347"/>
    </source>
</evidence>
<keyword evidence="5 6" id="KW-0560">Oxidoreductase</keyword>
<comment type="similarity">
    <text evidence="2 6">Belongs to the acyl-CoA dehydrogenase family.</text>
</comment>
<evidence type="ECO:0000256" key="1">
    <source>
        <dbReference type="ARBA" id="ARBA00001974"/>
    </source>
</evidence>
<dbReference type="Gene3D" id="2.40.110.10">
    <property type="entry name" value="Butyryl-CoA Dehydrogenase, subunit A, domain 2"/>
    <property type="match status" value="1"/>
</dbReference>
<evidence type="ECO:0000256" key="6">
    <source>
        <dbReference type="RuleBase" id="RU362125"/>
    </source>
</evidence>
<comment type="cofactor">
    <cofactor evidence="1 6">
        <name>FAD</name>
        <dbReference type="ChEBI" id="CHEBI:57692"/>
    </cofactor>
</comment>
<dbReference type="RefSeq" id="WP_189254770.1">
    <property type="nucleotide sequence ID" value="NZ_BMRE01000013.1"/>
</dbReference>
<keyword evidence="4 6" id="KW-0274">FAD</keyword>
<dbReference type="PANTHER" id="PTHR48083">
    <property type="entry name" value="MEDIUM-CHAIN SPECIFIC ACYL-COA DEHYDROGENASE, MITOCHONDRIAL-RELATED"/>
    <property type="match status" value="1"/>
</dbReference>